<dbReference type="PANTHER" id="PTHR47210">
    <property type="entry name" value="MEDIATOR OF RNA POLYMERASE II TRANSCRIPTION SUBUNIT 26C-RELATED"/>
    <property type="match status" value="1"/>
</dbReference>
<feature type="compositionally biased region" description="Acidic residues" evidence="4">
    <location>
        <begin position="101"/>
        <end position="118"/>
    </location>
</feature>
<dbReference type="InterPro" id="IPR017923">
    <property type="entry name" value="TFIIS_N"/>
</dbReference>
<feature type="compositionally biased region" description="Gly residues" evidence="4">
    <location>
        <begin position="353"/>
        <end position="363"/>
    </location>
</feature>
<feature type="region of interest" description="Disordered" evidence="4">
    <location>
        <begin position="338"/>
        <end position="390"/>
    </location>
</feature>
<comment type="caution">
    <text evidence="6">The sequence shown here is derived from an EMBL/GenBank/DDBJ whole genome shotgun (WGS) entry which is preliminary data.</text>
</comment>
<dbReference type="PANTHER" id="PTHR47210:SF1">
    <property type="entry name" value="MEDIATOR OF RNA POLYMERASE II TRANSCRIPTION SUBUNIT 26C-RELATED"/>
    <property type="match status" value="1"/>
</dbReference>
<feature type="compositionally biased region" description="Basic residues" evidence="4">
    <location>
        <begin position="365"/>
        <end position="374"/>
    </location>
</feature>
<evidence type="ECO:0000256" key="3">
    <source>
        <dbReference type="PROSITE-ProRule" id="PRU00649"/>
    </source>
</evidence>
<comment type="subcellular location">
    <subcellularLocation>
        <location evidence="1 3">Nucleus</location>
    </subcellularLocation>
</comment>
<dbReference type="InterPro" id="IPR044790">
    <property type="entry name" value="MD26C-like"/>
</dbReference>
<evidence type="ECO:0000256" key="2">
    <source>
        <dbReference type="ARBA" id="ARBA00023242"/>
    </source>
</evidence>
<dbReference type="InterPro" id="IPR035441">
    <property type="entry name" value="TFIIS/LEDGF_dom_sf"/>
</dbReference>
<name>A0AAV8TGE9_9ROSI</name>
<proteinExistence type="predicted"/>
<keyword evidence="7" id="KW-1185">Reference proteome</keyword>
<feature type="compositionally biased region" description="Basic and acidic residues" evidence="4">
    <location>
        <begin position="294"/>
        <end position="303"/>
    </location>
</feature>
<reference evidence="6 7" key="1">
    <citation type="submission" date="2021-09" db="EMBL/GenBank/DDBJ databases">
        <title>Genomic insights and catalytic innovation underlie evolution of tropane alkaloids biosynthesis.</title>
        <authorList>
            <person name="Wang Y.-J."/>
            <person name="Tian T."/>
            <person name="Huang J.-P."/>
            <person name="Huang S.-X."/>
        </authorList>
    </citation>
    <scope>NUCLEOTIDE SEQUENCE [LARGE SCALE GENOMIC DNA]</scope>
    <source>
        <strain evidence="6">KIB-2018</strain>
        <tissue evidence="6">Leaf</tissue>
    </source>
</reference>
<evidence type="ECO:0000313" key="7">
    <source>
        <dbReference type="Proteomes" id="UP001159364"/>
    </source>
</evidence>
<dbReference type="GO" id="GO:0005634">
    <property type="term" value="C:nucleus"/>
    <property type="evidence" value="ECO:0007669"/>
    <property type="project" value="UniProtKB-SubCell"/>
</dbReference>
<dbReference type="EMBL" id="JAIWQS010000005">
    <property type="protein sequence ID" value="KAJ8765481.1"/>
    <property type="molecule type" value="Genomic_DNA"/>
</dbReference>
<feature type="region of interest" description="Disordered" evidence="4">
    <location>
        <begin position="70"/>
        <end position="121"/>
    </location>
</feature>
<evidence type="ECO:0000259" key="5">
    <source>
        <dbReference type="PROSITE" id="PS51319"/>
    </source>
</evidence>
<evidence type="ECO:0000256" key="4">
    <source>
        <dbReference type="SAM" id="MobiDB-lite"/>
    </source>
</evidence>
<dbReference type="AlphaFoldDB" id="A0AAV8TGE9"/>
<organism evidence="6 7">
    <name type="scientific">Erythroxylum novogranatense</name>
    <dbReference type="NCBI Taxonomy" id="1862640"/>
    <lineage>
        <taxon>Eukaryota</taxon>
        <taxon>Viridiplantae</taxon>
        <taxon>Streptophyta</taxon>
        <taxon>Embryophyta</taxon>
        <taxon>Tracheophyta</taxon>
        <taxon>Spermatophyta</taxon>
        <taxon>Magnoliopsida</taxon>
        <taxon>eudicotyledons</taxon>
        <taxon>Gunneridae</taxon>
        <taxon>Pentapetalae</taxon>
        <taxon>rosids</taxon>
        <taxon>fabids</taxon>
        <taxon>Malpighiales</taxon>
        <taxon>Erythroxylaceae</taxon>
        <taxon>Erythroxylum</taxon>
    </lineage>
</organism>
<feature type="compositionally biased region" description="Basic and acidic residues" evidence="4">
    <location>
        <begin position="70"/>
        <end position="89"/>
    </location>
</feature>
<dbReference type="CDD" id="cd00183">
    <property type="entry name" value="TFIIS_I"/>
    <property type="match status" value="1"/>
</dbReference>
<evidence type="ECO:0000256" key="1">
    <source>
        <dbReference type="ARBA" id="ARBA00004123"/>
    </source>
</evidence>
<gene>
    <name evidence="6" type="ORF">K2173_014603</name>
</gene>
<accession>A0AAV8TGE9</accession>
<sequence>MDLDDFRTILESSGVDVWTLIDTALVVASLDYGGELKQRRDKIVERLYAMSLTKNCRNCDFGDGVDDARRNGNGREMKEFVEKEPKERATGSPSTPPHKDDEDDDDDDEDNDGNDCDDGLDRYAGLFDDNQKKILEIKQQLEDPNLSEDSLVDLLLHLADMDITFHELKDTDIGRHVNRLRKHPSNDVRRLVKQLVRKWKEIVDEWVRLNPQGENASSGLMADGDSPLQKIPQNGHHQVPDFAYSPNPHNGSSGSDKNHSEPERKIKPVPRKDTPSRPSQQSVNASTPAYSIQRQREQQKESNFDSQRLASARKRLQQNYKEAENAKRQRTIQVMDIHELPKPKNSFFPRNKGSGGGSGGGSQGRHCHRSHQRVHCSSLKKVQFRDPKTL</sequence>
<dbReference type="PROSITE" id="PS51319">
    <property type="entry name" value="TFIIS_N"/>
    <property type="match status" value="1"/>
</dbReference>
<feature type="domain" description="TFIIS N-terminal" evidence="5">
    <location>
        <begin position="132"/>
        <end position="206"/>
    </location>
</feature>
<dbReference type="Proteomes" id="UP001159364">
    <property type="component" value="Linkage Group LG05"/>
</dbReference>
<dbReference type="InterPro" id="IPR003617">
    <property type="entry name" value="TFIIS/CRSP70_N_sub"/>
</dbReference>
<dbReference type="SUPFAM" id="SSF47676">
    <property type="entry name" value="Conserved domain common to transcription factors TFIIS, elongin A, CRSP70"/>
    <property type="match status" value="1"/>
</dbReference>
<feature type="region of interest" description="Disordered" evidence="4">
    <location>
        <begin position="215"/>
        <end position="307"/>
    </location>
</feature>
<dbReference type="Pfam" id="PF08711">
    <property type="entry name" value="Med26"/>
    <property type="match status" value="1"/>
</dbReference>
<keyword evidence="2 3" id="KW-0539">Nucleus</keyword>
<evidence type="ECO:0000313" key="6">
    <source>
        <dbReference type="EMBL" id="KAJ8765481.1"/>
    </source>
</evidence>
<feature type="compositionally biased region" description="Polar residues" evidence="4">
    <location>
        <begin position="276"/>
        <end position="293"/>
    </location>
</feature>
<dbReference type="Gene3D" id="1.20.930.10">
    <property type="entry name" value="Conserved domain common to transcription factors TFIIS, elongin A, CRSP70"/>
    <property type="match status" value="1"/>
</dbReference>
<protein>
    <recommendedName>
        <fullName evidence="5">TFIIS N-terminal domain-containing protein</fullName>
    </recommendedName>
</protein>
<feature type="compositionally biased region" description="Basic and acidic residues" evidence="4">
    <location>
        <begin position="256"/>
        <end position="275"/>
    </location>
</feature>
<dbReference type="SMART" id="SM00509">
    <property type="entry name" value="TFS2N"/>
    <property type="match status" value="1"/>
</dbReference>